<dbReference type="RefSeq" id="WP_183595674.1">
    <property type="nucleotide sequence ID" value="NZ_JACHWR010000020.1"/>
</dbReference>
<dbReference type="Proteomes" id="UP000589626">
    <property type="component" value="Unassembled WGS sequence"/>
</dbReference>
<evidence type="ECO:0000313" key="1">
    <source>
        <dbReference type="EMBL" id="MBB3045721.1"/>
    </source>
</evidence>
<protein>
    <recommendedName>
        <fullName evidence="3">DUF559 domain-containing protein</fullName>
    </recommendedName>
</protein>
<organism evidence="1 2">
    <name type="scientific">Nocardioides soli</name>
    <dbReference type="NCBI Taxonomy" id="1036020"/>
    <lineage>
        <taxon>Bacteria</taxon>
        <taxon>Bacillati</taxon>
        <taxon>Actinomycetota</taxon>
        <taxon>Actinomycetes</taxon>
        <taxon>Propionibacteriales</taxon>
        <taxon>Nocardioidaceae</taxon>
        <taxon>Nocardioides</taxon>
    </lineage>
</organism>
<name>A0A7W4Z5A2_9ACTN</name>
<gene>
    <name evidence="1" type="ORF">FHU40_005581</name>
</gene>
<sequence>MPGHVSDALVEQRIVEAWARCGTDAVVTGWAALRLHGGGFFDGLARDGQTRLLVPIAANEGRVRAASGLRIVEDRIPPDEVIDLHGVRCTRVERALFDEMRPIGDVPEMAVAAGAAYAGRLTSVRRMRLYAATRRWYRDVRLVKEAVEMSVEGCRSPQEDRFRLIWEYAAGWGRPLINRDILDERGSLVAVPDLLDPVRGVVGEYAGADHRDIDRHESDIEREAILRDVGLEYVETVGRDLRDARKVTRRMEQAAARAVHLTRRWRVGPPAAPTLDEILDRRSA</sequence>
<keyword evidence="2" id="KW-1185">Reference proteome</keyword>
<proteinExistence type="predicted"/>
<evidence type="ECO:0000313" key="2">
    <source>
        <dbReference type="Proteomes" id="UP000589626"/>
    </source>
</evidence>
<dbReference type="AlphaFoldDB" id="A0A7W4Z5A2"/>
<accession>A0A7W4Z5A2</accession>
<dbReference type="EMBL" id="JACHWR010000020">
    <property type="protein sequence ID" value="MBB3045721.1"/>
    <property type="molecule type" value="Genomic_DNA"/>
</dbReference>
<evidence type="ECO:0008006" key="3">
    <source>
        <dbReference type="Google" id="ProtNLM"/>
    </source>
</evidence>
<comment type="caution">
    <text evidence="1">The sequence shown here is derived from an EMBL/GenBank/DDBJ whole genome shotgun (WGS) entry which is preliminary data.</text>
</comment>
<reference evidence="1 2" key="1">
    <citation type="submission" date="2020-08" db="EMBL/GenBank/DDBJ databases">
        <title>Sequencing the genomes of 1000 actinobacteria strains.</title>
        <authorList>
            <person name="Klenk H.-P."/>
        </authorList>
    </citation>
    <scope>NUCLEOTIDE SEQUENCE [LARGE SCALE GENOMIC DNA]</scope>
    <source>
        <strain evidence="1 2">DSM 105498</strain>
    </source>
</reference>